<dbReference type="Gene3D" id="3.30.40.10">
    <property type="entry name" value="Zinc/RING finger domain, C3HC4 (zinc finger)"/>
    <property type="match status" value="1"/>
</dbReference>
<evidence type="ECO:0000256" key="8">
    <source>
        <dbReference type="PROSITE-ProRule" id="PRU00175"/>
    </source>
</evidence>
<evidence type="ECO:0000256" key="1">
    <source>
        <dbReference type="ARBA" id="ARBA00000900"/>
    </source>
</evidence>
<dbReference type="PROSITE" id="PS50089">
    <property type="entry name" value="ZF_RING_2"/>
    <property type="match status" value="1"/>
</dbReference>
<gene>
    <name evidence="11" type="ORF">BASA50_009369</name>
</gene>
<feature type="domain" description="RING-type" evidence="10">
    <location>
        <begin position="460"/>
        <end position="502"/>
    </location>
</feature>
<evidence type="ECO:0000256" key="4">
    <source>
        <dbReference type="ARBA" id="ARBA00022723"/>
    </source>
</evidence>
<keyword evidence="3" id="KW-0808">Transferase</keyword>
<keyword evidence="6" id="KW-0833">Ubl conjugation pathway</keyword>
<dbReference type="CDD" id="cd16454">
    <property type="entry name" value="RING-H2_PA-TM-RING"/>
    <property type="match status" value="1"/>
</dbReference>
<protein>
    <recommendedName>
        <fullName evidence="2">RING-type E3 ubiquitin transferase</fullName>
        <ecNumber evidence="2">2.3.2.27</ecNumber>
    </recommendedName>
</protein>
<comment type="catalytic activity">
    <reaction evidence="1">
        <text>S-ubiquitinyl-[E2 ubiquitin-conjugating enzyme]-L-cysteine + [acceptor protein]-L-lysine = [E2 ubiquitin-conjugating enzyme]-L-cysteine + N(6)-ubiquitinyl-[acceptor protein]-L-lysine.</text>
        <dbReference type="EC" id="2.3.2.27"/>
    </reaction>
</comment>
<dbReference type="EMBL" id="JAFCIX010000433">
    <property type="protein sequence ID" value="KAH6590394.1"/>
    <property type="molecule type" value="Genomic_DNA"/>
</dbReference>
<evidence type="ECO:0000256" key="5">
    <source>
        <dbReference type="ARBA" id="ARBA00022771"/>
    </source>
</evidence>
<dbReference type="InterPro" id="IPR013083">
    <property type="entry name" value="Znf_RING/FYVE/PHD"/>
</dbReference>
<dbReference type="SUPFAM" id="SSF57850">
    <property type="entry name" value="RING/U-box"/>
    <property type="match status" value="1"/>
</dbReference>
<feature type="compositionally biased region" description="Low complexity" evidence="9">
    <location>
        <begin position="194"/>
        <end position="209"/>
    </location>
</feature>
<feature type="region of interest" description="Disordered" evidence="9">
    <location>
        <begin position="155"/>
        <end position="209"/>
    </location>
</feature>
<accession>A0ABQ8F1H0</accession>
<dbReference type="Pfam" id="PF13639">
    <property type="entry name" value="zf-RING_2"/>
    <property type="match status" value="1"/>
</dbReference>
<dbReference type="PANTHER" id="PTHR22937:SF65">
    <property type="entry name" value="E3 UBIQUITIN-PROTEIN LIGASE ARK2C"/>
    <property type="match status" value="1"/>
</dbReference>
<evidence type="ECO:0000256" key="3">
    <source>
        <dbReference type="ARBA" id="ARBA00022679"/>
    </source>
</evidence>
<evidence type="ECO:0000256" key="2">
    <source>
        <dbReference type="ARBA" id="ARBA00012483"/>
    </source>
</evidence>
<dbReference type="EC" id="2.3.2.27" evidence="2"/>
<name>A0ABQ8F1H0_9FUNG</name>
<evidence type="ECO:0000313" key="11">
    <source>
        <dbReference type="EMBL" id="KAH6590394.1"/>
    </source>
</evidence>
<feature type="region of interest" description="Disordered" evidence="9">
    <location>
        <begin position="284"/>
        <end position="320"/>
    </location>
</feature>
<dbReference type="Proteomes" id="UP001648503">
    <property type="component" value="Unassembled WGS sequence"/>
</dbReference>
<feature type="compositionally biased region" description="Low complexity" evidence="9">
    <location>
        <begin position="8"/>
        <end position="37"/>
    </location>
</feature>
<keyword evidence="7" id="KW-0862">Zinc</keyword>
<keyword evidence="12" id="KW-1185">Reference proteome</keyword>
<feature type="region of interest" description="Disordered" evidence="9">
    <location>
        <begin position="1"/>
        <end position="38"/>
    </location>
</feature>
<dbReference type="PANTHER" id="PTHR22937">
    <property type="entry name" value="E3 UBIQUITIN-PROTEIN LIGASE RNF165"/>
    <property type="match status" value="1"/>
</dbReference>
<proteinExistence type="predicted"/>
<keyword evidence="4" id="KW-0479">Metal-binding</keyword>
<evidence type="ECO:0000256" key="6">
    <source>
        <dbReference type="ARBA" id="ARBA00022786"/>
    </source>
</evidence>
<keyword evidence="5 8" id="KW-0863">Zinc-finger</keyword>
<dbReference type="InterPro" id="IPR045191">
    <property type="entry name" value="MBR1/2-like"/>
</dbReference>
<organism evidence="11 12">
    <name type="scientific">Batrachochytrium salamandrivorans</name>
    <dbReference type="NCBI Taxonomy" id="1357716"/>
    <lineage>
        <taxon>Eukaryota</taxon>
        <taxon>Fungi</taxon>
        <taxon>Fungi incertae sedis</taxon>
        <taxon>Chytridiomycota</taxon>
        <taxon>Chytridiomycota incertae sedis</taxon>
        <taxon>Chytridiomycetes</taxon>
        <taxon>Rhizophydiales</taxon>
        <taxon>Rhizophydiales incertae sedis</taxon>
        <taxon>Batrachochytrium</taxon>
    </lineage>
</organism>
<comment type="caution">
    <text evidence="11">The sequence shown here is derived from an EMBL/GenBank/DDBJ whole genome shotgun (WGS) entry which is preliminary data.</text>
</comment>
<reference evidence="11 12" key="1">
    <citation type="submission" date="2021-02" db="EMBL/GenBank/DDBJ databases">
        <title>Variation within the Batrachochytrium salamandrivorans European outbreak.</title>
        <authorList>
            <person name="Kelly M."/>
            <person name="Pasmans F."/>
            <person name="Shea T.P."/>
            <person name="Munoz J.F."/>
            <person name="Carranza S."/>
            <person name="Cuomo C.A."/>
            <person name="Martel A."/>
        </authorList>
    </citation>
    <scope>NUCLEOTIDE SEQUENCE [LARGE SCALE GENOMIC DNA]</scope>
    <source>
        <strain evidence="11 12">AMFP18/2</strain>
    </source>
</reference>
<sequence length="509" mass="54834">MAYRRRPAATATSSSSPEPSTSTLIEAATSSTSTSFTPQHSLYSTATLAVSVSADNTAPTVAPNADSTSCRIDGITSSGIRAKRTRATASEDIDLSLCESAPVVSRVHLQPPSQLGAKRPRHGAAMHALPMSSSTAAAPLDSTTEWDYHDDPCRGSISDTHIEGSNLVSPSRAQRRSVHTPPKSTSTTTAFERPVTPCLPSTPTPTSVSLSATYPPTQHTVSIEHANTLSFTSSAIAAINADEEFARQLQEQEYSAIQPPTMHSIYNRVHDLTAALSSLREEFDDPTIDHEDPPEASDIDNCMSNTSDADSDDLSSVHDVDSSAFDLDHTDELDDESGADEEYQGGWQYLSDTLNSERIQPISSYYGMASDALNSRSSRSARLRRGYSRQMADLGSWMASSPRNYLRDDELDSTYEGLLALSEQIGSVVSKGTPAEVIVAIPTRTYSSGSPTHRNDIPRCAICLEDYCDEDVIKTLPGCGHEMHGSCVSNWLLNSKLCPICRSDITTAL</sequence>
<evidence type="ECO:0000256" key="7">
    <source>
        <dbReference type="ARBA" id="ARBA00022833"/>
    </source>
</evidence>
<evidence type="ECO:0000256" key="9">
    <source>
        <dbReference type="SAM" id="MobiDB-lite"/>
    </source>
</evidence>
<evidence type="ECO:0000259" key="10">
    <source>
        <dbReference type="PROSITE" id="PS50089"/>
    </source>
</evidence>
<evidence type="ECO:0000313" key="12">
    <source>
        <dbReference type="Proteomes" id="UP001648503"/>
    </source>
</evidence>
<dbReference type="SMART" id="SM00184">
    <property type="entry name" value="RING"/>
    <property type="match status" value="1"/>
</dbReference>
<dbReference type="InterPro" id="IPR001841">
    <property type="entry name" value="Znf_RING"/>
</dbReference>